<accession>A0ABT9R616</accession>
<keyword evidence="3" id="KW-1185">Reference proteome</keyword>
<evidence type="ECO:0000259" key="1">
    <source>
        <dbReference type="SMART" id="SM00065"/>
    </source>
</evidence>
<dbReference type="SUPFAM" id="SSF55781">
    <property type="entry name" value="GAF domain-like"/>
    <property type="match status" value="1"/>
</dbReference>
<feature type="domain" description="GAF" evidence="1">
    <location>
        <begin position="6"/>
        <end position="153"/>
    </location>
</feature>
<dbReference type="Proteomes" id="UP001230426">
    <property type="component" value="Unassembled WGS sequence"/>
</dbReference>
<dbReference type="Pfam" id="PF13185">
    <property type="entry name" value="GAF_2"/>
    <property type="match status" value="1"/>
</dbReference>
<sequence length="156" mass="16456">MAQGVEFPTVVDRTLNALADALGADGAALMLIDDHDRLRAVAGSDDDGRRLELAQERTGSGPAVESLAHGADVAVNDLRAARPSGFPGLAPHASGIRAVLSVPLRADGRLIGTLNFYDRVSHEWQPAKVRTGERLGELMVMVLQTLAHKSPTSGQS</sequence>
<dbReference type="Gene3D" id="3.30.450.40">
    <property type="match status" value="1"/>
</dbReference>
<dbReference type="EMBL" id="JAUSRB010000002">
    <property type="protein sequence ID" value="MDP9864578.1"/>
    <property type="molecule type" value="Genomic_DNA"/>
</dbReference>
<comment type="caution">
    <text evidence="2">The sequence shown here is derived from an EMBL/GenBank/DDBJ whole genome shotgun (WGS) entry which is preliminary data.</text>
</comment>
<evidence type="ECO:0000313" key="3">
    <source>
        <dbReference type="Proteomes" id="UP001230426"/>
    </source>
</evidence>
<dbReference type="InterPro" id="IPR029016">
    <property type="entry name" value="GAF-like_dom_sf"/>
</dbReference>
<evidence type="ECO:0000313" key="2">
    <source>
        <dbReference type="EMBL" id="MDP9864578.1"/>
    </source>
</evidence>
<gene>
    <name evidence="2" type="ORF">J2S55_003844</name>
</gene>
<dbReference type="RefSeq" id="WP_306862622.1">
    <property type="nucleotide sequence ID" value="NZ_JAUSRB010000002.1"/>
</dbReference>
<proteinExistence type="predicted"/>
<protein>
    <submittedName>
        <fullName evidence="2">GAF domain-containing protein</fullName>
    </submittedName>
</protein>
<reference evidence="2 3" key="1">
    <citation type="submission" date="2023-07" db="EMBL/GenBank/DDBJ databases">
        <title>Sequencing the genomes of 1000 actinobacteria strains.</title>
        <authorList>
            <person name="Klenk H.-P."/>
        </authorList>
    </citation>
    <scope>NUCLEOTIDE SEQUENCE [LARGE SCALE GENOMIC DNA]</scope>
    <source>
        <strain evidence="2 3">DSM 44109</strain>
    </source>
</reference>
<organism evidence="2 3">
    <name type="scientific">Streptosporangium brasiliense</name>
    <dbReference type="NCBI Taxonomy" id="47480"/>
    <lineage>
        <taxon>Bacteria</taxon>
        <taxon>Bacillati</taxon>
        <taxon>Actinomycetota</taxon>
        <taxon>Actinomycetes</taxon>
        <taxon>Streptosporangiales</taxon>
        <taxon>Streptosporangiaceae</taxon>
        <taxon>Streptosporangium</taxon>
    </lineage>
</organism>
<name>A0ABT9R616_9ACTN</name>
<dbReference type="InterPro" id="IPR003018">
    <property type="entry name" value="GAF"/>
</dbReference>
<dbReference type="SMART" id="SM00065">
    <property type="entry name" value="GAF"/>
    <property type="match status" value="1"/>
</dbReference>